<reference evidence="1 2" key="1">
    <citation type="submission" date="2018-11" db="EMBL/GenBank/DDBJ databases">
        <title>Proposal to divide the Flavobacteriaceae and reorganize its genera based on Amino Acid Identity values calculated from whole genome sequences.</title>
        <authorList>
            <person name="Nicholson A.C."/>
            <person name="Gulvik C.A."/>
            <person name="Whitney A.M."/>
            <person name="Humrighouse B.W."/>
            <person name="Bell M."/>
            <person name="Holmes B."/>
            <person name="Steigerwalt A."/>
            <person name="Villarma A."/>
            <person name="Sheth M."/>
            <person name="Batra D."/>
            <person name="Pryor J."/>
            <person name="Bernardet J.-F."/>
            <person name="Hugo C."/>
            <person name="Kampfer P."/>
            <person name="Newman J."/>
            <person name="Mcquiston J.R."/>
        </authorList>
    </citation>
    <scope>NUCLEOTIDE SEQUENCE [LARGE SCALE GENOMIC DNA]</scope>
    <source>
        <strain evidence="1 2">G0211</strain>
    </source>
</reference>
<gene>
    <name evidence="1" type="ORF">EG340_06930</name>
</gene>
<protein>
    <submittedName>
        <fullName evidence="1">Uncharacterized protein</fullName>
    </submittedName>
</protein>
<dbReference type="RefSeq" id="WP_123885726.1">
    <property type="nucleotide sequence ID" value="NZ_CP033928.1"/>
</dbReference>
<evidence type="ECO:0000313" key="2">
    <source>
        <dbReference type="Proteomes" id="UP000269076"/>
    </source>
</evidence>
<evidence type="ECO:0000313" key="1">
    <source>
        <dbReference type="EMBL" id="AZA60790.1"/>
    </source>
</evidence>
<dbReference type="AlphaFoldDB" id="A0A3G6MYC1"/>
<dbReference type="EMBL" id="CP033928">
    <property type="protein sequence ID" value="AZA60790.1"/>
    <property type="molecule type" value="Genomic_DNA"/>
</dbReference>
<name>A0A3G6MYC1_9FLAO</name>
<proteinExistence type="predicted"/>
<organism evidence="1 2">
    <name type="scientific">Chryseobacterium indoltheticum</name>
    <dbReference type="NCBI Taxonomy" id="254"/>
    <lineage>
        <taxon>Bacteria</taxon>
        <taxon>Pseudomonadati</taxon>
        <taxon>Bacteroidota</taxon>
        <taxon>Flavobacteriia</taxon>
        <taxon>Flavobacteriales</taxon>
        <taxon>Weeksellaceae</taxon>
        <taxon>Chryseobacterium group</taxon>
        <taxon>Chryseobacterium</taxon>
    </lineage>
</organism>
<accession>A0A3G6MYC1</accession>
<dbReference type="Proteomes" id="UP000269076">
    <property type="component" value="Chromosome"/>
</dbReference>
<sequence length="87" mass="10164">MKKLDLIKKLETIDGNPEVKIFDWRKNLSEDSGNGSSAGVYELEVAIEVLSDDEKDYYKEMNDRDYIPWIQLSFESEDYSDEGVKYD</sequence>